<reference evidence="3" key="1">
    <citation type="submission" date="2023-07" db="EMBL/GenBank/DDBJ databases">
        <title>Sequencing the genomes of 1000 actinobacteria strains.</title>
        <authorList>
            <person name="Klenk H.-P."/>
        </authorList>
    </citation>
    <scope>NUCLEOTIDE SEQUENCE</scope>
    <source>
        <strain evidence="3">DSM 45977</strain>
    </source>
</reference>
<feature type="region of interest" description="Disordered" evidence="1">
    <location>
        <begin position="62"/>
        <end position="108"/>
    </location>
</feature>
<evidence type="ECO:0000256" key="1">
    <source>
        <dbReference type="SAM" id="MobiDB-lite"/>
    </source>
</evidence>
<keyword evidence="4" id="KW-1185">Reference proteome</keyword>
<keyword evidence="2" id="KW-0812">Transmembrane</keyword>
<organism evidence="3 4">
    <name type="scientific">Haloactinomyces albus</name>
    <dbReference type="NCBI Taxonomy" id="1352928"/>
    <lineage>
        <taxon>Bacteria</taxon>
        <taxon>Bacillati</taxon>
        <taxon>Actinomycetota</taxon>
        <taxon>Actinomycetes</taxon>
        <taxon>Actinopolysporales</taxon>
        <taxon>Actinopolysporaceae</taxon>
        <taxon>Haloactinomyces</taxon>
    </lineage>
</organism>
<keyword evidence="2" id="KW-1133">Transmembrane helix</keyword>
<dbReference type="Proteomes" id="UP001180845">
    <property type="component" value="Unassembled WGS sequence"/>
</dbReference>
<dbReference type="RefSeq" id="WP_310275413.1">
    <property type="nucleotide sequence ID" value="NZ_JAVDXW010000001.1"/>
</dbReference>
<gene>
    <name evidence="3" type="ORF">JOF55_003417</name>
</gene>
<protein>
    <submittedName>
        <fullName evidence="3">Exporter</fullName>
    </submittedName>
</protein>
<accession>A0AAE4CNA5</accession>
<feature type="transmembrane region" description="Helical" evidence="2">
    <location>
        <begin position="7"/>
        <end position="30"/>
    </location>
</feature>
<evidence type="ECO:0000256" key="2">
    <source>
        <dbReference type="SAM" id="Phobius"/>
    </source>
</evidence>
<feature type="transmembrane region" description="Helical" evidence="2">
    <location>
        <begin position="36"/>
        <end position="58"/>
    </location>
</feature>
<keyword evidence="2" id="KW-0472">Membrane</keyword>
<dbReference type="PROSITE" id="PS51257">
    <property type="entry name" value="PROKAR_LIPOPROTEIN"/>
    <property type="match status" value="1"/>
</dbReference>
<name>A0AAE4CNA5_9ACTN</name>
<dbReference type="AlphaFoldDB" id="A0AAE4CNA5"/>
<feature type="compositionally biased region" description="Polar residues" evidence="1">
    <location>
        <begin position="97"/>
        <end position="108"/>
    </location>
</feature>
<comment type="caution">
    <text evidence="3">The sequence shown here is derived from an EMBL/GenBank/DDBJ whole genome shotgun (WGS) entry which is preliminary data.</text>
</comment>
<sequence>MKGYTVHLLFHTVAVAIGAACGIAAGLWLFGSVATAVWVFFGTVLLGIALLVAQTFYLRGAPGERPEARPRQAGAGHPLRTGTRPDLHEVSEPVARSTLQRPSGEQPR</sequence>
<evidence type="ECO:0000313" key="4">
    <source>
        <dbReference type="Proteomes" id="UP001180845"/>
    </source>
</evidence>
<dbReference type="EMBL" id="JAVDXW010000001">
    <property type="protein sequence ID" value="MDR7303236.1"/>
    <property type="molecule type" value="Genomic_DNA"/>
</dbReference>
<evidence type="ECO:0000313" key="3">
    <source>
        <dbReference type="EMBL" id="MDR7303236.1"/>
    </source>
</evidence>
<proteinExistence type="predicted"/>